<dbReference type="SUPFAM" id="SSF48452">
    <property type="entry name" value="TPR-like"/>
    <property type="match status" value="1"/>
</dbReference>
<dbReference type="STRING" id="1748243.Tel_07950"/>
<feature type="repeat" description="TPR" evidence="1">
    <location>
        <begin position="54"/>
        <end position="87"/>
    </location>
</feature>
<organism evidence="2 3">
    <name type="scientific">Candidatus Tenderia electrophaga</name>
    <dbReference type="NCBI Taxonomy" id="1748243"/>
    <lineage>
        <taxon>Bacteria</taxon>
        <taxon>Pseudomonadati</taxon>
        <taxon>Pseudomonadota</taxon>
        <taxon>Gammaproteobacteria</taxon>
        <taxon>Candidatus Tenderiales</taxon>
        <taxon>Candidatus Tenderiaceae</taxon>
        <taxon>Candidatus Tenderia</taxon>
    </lineage>
</organism>
<evidence type="ECO:0000256" key="1">
    <source>
        <dbReference type="PROSITE-ProRule" id="PRU00339"/>
    </source>
</evidence>
<dbReference type="InterPro" id="IPR019734">
    <property type="entry name" value="TPR_rpt"/>
</dbReference>
<keyword evidence="1" id="KW-0802">TPR repeat</keyword>
<name>A0A0S2TD53_9GAMM</name>
<dbReference type="Proteomes" id="UP000055136">
    <property type="component" value="Chromosome"/>
</dbReference>
<sequence>MIIIIHDQQTQQGLVVAQKSEQHLYRARQLIDAGNDEDARMLLLELLKQAPDNQAALMMLGGSYFNADRLQEAEMVFERLILMAPGQGNFSIALFNTLWKQGRQDEAAEEIRRFMAAADKVAEKETIDQYVAITRQMAGDGL</sequence>
<dbReference type="Pfam" id="PF13432">
    <property type="entry name" value="TPR_16"/>
    <property type="match status" value="1"/>
</dbReference>
<dbReference type="EMBL" id="CP013099">
    <property type="protein sequence ID" value="ALP53094.1"/>
    <property type="molecule type" value="Genomic_DNA"/>
</dbReference>
<evidence type="ECO:0000313" key="3">
    <source>
        <dbReference type="Proteomes" id="UP000055136"/>
    </source>
</evidence>
<gene>
    <name evidence="2" type="ORF">Tel_07950</name>
</gene>
<reference evidence="2" key="1">
    <citation type="submission" date="2015-10" db="EMBL/GenBank/DDBJ databases">
        <title>Description of Candidatus Tenderia electrophaga gen. nov, sp. nov., an Uncultivated Electroautotroph from a Biocathode Enrichment.</title>
        <authorList>
            <person name="Eddie B.J."/>
            <person name="Malanoski A.P."/>
            <person name="Wang Z."/>
            <person name="Hall R.J."/>
            <person name="Oh S.D."/>
            <person name="Heiner C."/>
            <person name="Lin B."/>
            <person name="Strycharz-Glaven S.M."/>
        </authorList>
    </citation>
    <scope>NUCLEOTIDE SEQUENCE [LARGE SCALE GENOMIC DNA]</scope>
    <source>
        <strain evidence="2">NRL1</strain>
    </source>
</reference>
<keyword evidence="3" id="KW-1185">Reference proteome</keyword>
<dbReference type="InterPro" id="IPR011990">
    <property type="entry name" value="TPR-like_helical_dom_sf"/>
</dbReference>
<accession>A0A0S2TD53</accession>
<dbReference type="PROSITE" id="PS50005">
    <property type="entry name" value="TPR"/>
    <property type="match status" value="1"/>
</dbReference>
<dbReference type="AlphaFoldDB" id="A0A0S2TD53"/>
<protein>
    <submittedName>
        <fullName evidence="2">Uncharacterized protein</fullName>
    </submittedName>
</protein>
<dbReference type="KEGG" id="tee:Tel_07950"/>
<proteinExistence type="predicted"/>
<evidence type="ECO:0000313" key="2">
    <source>
        <dbReference type="EMBL" id="ALP53094.1"/>
    </source>
</evidence>
<dbReference type="Gene3D" id="1.25.40.10">
    <property type="entry name" value="Tetratricopeptide repeat domain"/>
    <property type="match status" value="1"/>
</dbReference>